<evidence type="ECO:0000313" key="12">
    <source>
        <dbReference type="Proteomes" id="UP000694563"/>
    </source>
</evidence>
<evidence type="ECO:0000259" key="10">
    <source>
        <dbReference type="PROSITE" id="PS51233"/>
    </source>
</evidence>
<name>A0A8C3TSI1_CATUS</name>
<dbReference type="InterPro" id="IPR014853">
    <property type="entry name" value="VWF/SSPO/ZAN-like_Cys-rich_dom"/>
</dbReference>
<keyword evidence="2" id="KW-0964">Secreted</keyword>
<sequence length="1527" mass="168965">PVIRFELLSLVCCVLNSAMGGKLYLAFGRTRNHGHYVCSTWGNNHFKTFDGDVYQFPGICEYNFVSDCRDAYKEFSVHIQRALNDDGHPEIQYILMKIKDIAIYLKPNLVVVDGHIVKTPYYSSGVFIETTEIYTKIYAKVGMVLMWNQQDALMVELDNKFNNHTCGLCGDYNGIQIYNEFIKGGVYNSITFGNMQKISKPTAKCEDPDETQALPSCNEHRDECQKLLTSSAFADCRLRLNLEMYIQACMQDKCACNGKTDSFCLCSTISEYSRQCSHAGGRPGEWRTESFCPKSCPATMVYRESSSPCMDTCSHLDISSLCEEHYMDGCFCPEGTVYDDISEKGCIPVSQCYCKLGGKTYAPGESISKECEECTCNSGRWTCKDLDCPGTCSVEGGSHISTFDGKKYTFHGDCYYVLAKGTANESYTLLAELVPCGSTDKQTCLKTVVLLADNKKNVVVFRSDGSVLLNDMTVNVPHVSASFSVFKPSSNFFVVQTSFGLQMQIQLSRVMQLFVTVDQSVKGKLQGLCGNFNGMEGDDFKAASGLIEATGSAFANTWKAQSTCRDQAEKLEDPCSLSIESANYAEHWCSLLRNPDGPFARCHLAVDPSEYYKKCKYDTCLCEDNEECLCAALSSYSRACAFKGIILGDWRNSVCSKYEASCPGNQVFLYNLTMCEQTCRSLADGEKYCLQDFAPVDGCGCPSNTYLDNQGNCVPISQCSCYYKGSYLEPGQYFTKDGERWYVLFWLHFTYFDCSASSKWSSQTPLQLSCHTPQTDHTECVSGCVCPKGLFDDGRGGCVKQNDCPCIHNNEWYSSGEKIKVDCNTCTCQKGLWKCTDHVCYGTCTIYGSGHYNTFDGKFYDFDGSCEYVATQDFCGDKNSSGSFSIITENVPCGTTGVTCSKAIKMFLGKTELKLENKEYKEIQRDVGDDVQYWNRTVGLYLVIEASNGVMLIWDKKTTVFIKLSPDYKGKVCGLCGNFDDKANNDFTTRSGLQDSNPLNFGNSWKQSPMCPDVTQEIKPCDLKPHRKSWAEKECSIIQSEVFKICHSKVNPLPFYEACVHDACSCDSGGDCECFCSAVAAYAQECIKAEACVFWRTPDICPIFCDYYNPRNECDWHYEPCGSNITTCRMINNVSTNLTIPLLEGCYPRCPKDKPIYNEETKECVTEDQCGCYLEDGTHVPPGQEIPSNENWCPCVINGTSYEEGATVGIVQDGDICITYICAENGSVVPGEVFPCPTSSPTTISTSSSSSTLTTTTAGKPSIQILKSLSFLAAPCFGLICNWTEWFDVSKPDEGDGDYETYEAIRNHGHKICKAPEKIECRAADKPGVSLEELGQKVQCNVTYGLICKNEEQDVTMWQLCYNYEIRVNCCEWQEIPCEPTCFPSPTPTTTTTTTTTTRTTPPTTTTTTGGPTTTTTTPTTTTGTTTTTPTSTTTSPTTTTSGPTTTTVSTTTTTGMIQNQMIPAKSPVPPTTVATENSLALLSFVSLLWGVVKVHEHLHLRLWMGSGMAITSGHTKEMSCAQSWPF</sequence>
<evidence type="ECO:0000256" key="7">
    <source>
        <dbReference type="ARBA" id="ARBA00023180"/>
    </source>
</evidence>
<dbReference type="InterPro" id="IPR025155">
    <property type="entry name" value="WxxW_domain"/>
</dbReference>
<keyword evidence="12" id="KW-1185">Reference proteome</keyword>
<feature type="signal peptide" evidence="9">
    <location>
        <begin position="1"/>
        <end position="20"/>
    </location>
</feature>
<evidence type="ECO:0000256" key="9">
    <source>
        <dbReference type="SAM" id="SignalP"/>
    </source>
</evidence>
<dbReference type="FunFam" id="2.10.25.10:FF:000674">
    <property type="entry name" value="Mucin-2"/>
    <property type="match status" value="1"/>
</dbReference>
<evidence type="ECO:0000256" key="4">
    <source>
        <dbReference type="ARBA" id="ARBA00022737"/>
    </source>
</evidence>
<reference evidence="11" key="1">
    <citation type="submission" date="2020-10" db="EMBL/GenBank/DDBJ databases">
        <title>Catharus ustulatus (Swainson's thrush) genome, bCatUst1, primary haplotype v2.</title>
        <authorList>
            <person name="Delmore K."/>
            <person name="Vafadar M."/>
            <person name="Formenti G."/>
            <person name="Chow W."/>
            <person name="Pelan S."/>
            <person name="Howe K."/>
            <person name="Rhie A."/>
            <person name="Mountcastle J."/>
            <person name="Haase B."/>
            <person name="Fedrigo O."/>
            <person name="Jarvis E.D."/>
        </authorList>
    </citation>
    <scope>NUCLEOTIDE SEQUENCE [LARGE SCALE GENOMIC DNA]</scope>
</reference>
<dbReference type="Pfam" id="PF08742">
    <property type="entry name" value="C8"/>
    <property type="match status" value="3"/>
</dbReference>
<evidence type="ECO:0000256" key="3">
    <source>
        <dbReference type="ARBA" id="ARBA00022729"/>
    </source>
</evidence>
<dbReference type="Gene3D" id="2.10.25.10">
    <property type="entry name" value="Laminin"/>
    <property type="match status" value="3"/>
</dbReference>
<dbReference type="SMART" id="SM00832">
    <property type="entry name" value="C8"/>
    <property type="match status" value="3"/>
</dbReference>
<evidence type="ECO:0000256" key="2">
    <source>
        <dbReference type="ARBA" id="ARBA00022525"/>
    </source>
</evidence>
<feature type="domain" description="VWFD" evidence="10">
    <location>
        <begin position="390"/>
        <end position="565"/>
    </location>
</feature>
<organism evidence="11 12">
    <name type="scientific">Catharus ustulatus</name>
    <name type="common">Russet-backed thrush</name>
    <name type="synonym">Hylocichla ustulatus</name>
    <dbReference type="NCBI Taxonomy" id="91951"/>
    <lineage>
        <taxon>Eukaryota</taxon>
        <taxon>Metazoa</taxon>
        <taxon>Chordata</taxon>
        <taxon>Craniata</taxon>
        <taxon>Vertebrata</taxon>
        <taxon>Euteleostomi</taxon>
        <taxon>Archelosauria</taxon>
        <taxon>Archosauria</taxon>
        <taxon>Dinosauria</taxon>
        <taxon>Saurischia</taxon>
        <taxon>Theropoda</taxon>
        <taxon>Coelurosauria</taxon>
        <taxon>Aves</taxon>
        <taxon>Neognathae</taxon>
        <taxon>Neoaves</taxon>
        <taxon>Telluraves</taxon>
        <taxon>Australaves</taxon>
        <taxon>Passeriformes</taxon>
        <taxon>Turdidae</taxon>
        <taxon>Catharus</taxon>
    </lineage>
</organism>
<dbReference type="PROSITE" id="PS51233">
    <property type="entry name" value="VWFD"/>
    <property type="match status" value="3"/>
</dbReference>
<dbReference type="SMART" id="SM00216">
    <property type="entry name" value="VWD"/>
    <property type="match status" value="3"/>
</dbReference>
<dbReference type="Pfam" id="PF00094">
    <property type="entry name" value="VWD"/>
    <property type="match status" value="3"/>
</dbReference>
<reference evidence="11" key="3">
    <citation type="submission" date="2025-09" db="UniProtKB">
        <authorList>
            <consortium name="Ensembl"/>
        </authorList>
    </citation>
    <scope>IDENTIFICATION</scope>
</reference>
<feature type="chain" id="PRO_5033996886" evidence="9">
    <location>
        <begin position="21"/>
        <end position="1527"/>
    </location>
</feature>
<dbReference type="FunFam" id="2.10.25.10:FF:000153">
    <property type="entry name" value="MUC5B isoform 1"/>
    <property type="match status" value="1"/>
</dbReference>
<accession>A0A8C3TSI1</accession>
<keyword evidence="5" id="KW-0186">Copper</keyword>
<proteinExistence type="predicted"/>
<keyword evidence="4" id="KW-0677">Repeat</keyword>
<feature type="domain" description="VWFD" evidence="10">
    <location>
        <begin position="36"/>
        <end position="206"/>
    </location>
</feature>
<dbReference type="Ensembl" id="ENSCUST00005003772.1">
    <property type="protein sequence ID" value="ENSCUSP00005003601.1"/>
    <property type="gene ID" value="ENSCUSG00005002383.1"/>
</dbReference>
<reference evidence="11" key="2">
    <citation type="submission" date="2025-08" db="UniProtKB">
        <authorList>
            <consortium name="Ensembl"/>
        </authorList>
    </citation>
    <scope>IDENTIFICATION</scope>
</reference>
<dbReference type="InterPro" id="IPR036084">
    <property type="entry name" value="Ser_inhib-like_sf"/>
</dbReference>
<dbReference type="InterPro" id="IPR001007">
    <property type="entry name" value="VWF_dom"/>
</dbReference>
<feature type="compositionally biased region" description="Low complexity" evidence="8">
    <location>
        <begin position="1388"/>
        <end position="1450"/>
    </location>
</feature>
<dbReference type="InterPro" id="IPR002919">
    <property type="entry name" value="TIL_dom"/>
</dbReference>
<dbReference type="SUPFAM" id="SSF57567">
    <property type="entry name" value="Serine protease inhibitors"/>
    <property type="match status" value="3"/>
</dbReference>
<comment type="subcellular location">
    <subcellularLocation>
        <location evidence="1">Secreted</location>
    </subcellularLocation>
</comment>
<dbReference type="PANTHER" id="PTHR11339:SF371">
    <property type="entry name" value="MUCIN-2"/>
    <property type="match status" value="1"/>
</dbReference>
<evidence type="ECO:0000256" key="1">
    <source>
        <dbReference type="ARBA" id="ARBA00004613"/>
    </source>
</evidence>
<dbReference type="Pfam" id="PF23244">
    <property type="entry name" value="VWF"/>
    <property type="match status" value="1"/>
</dbReference>
<dbReference type="Proteomes" id="UP000694563">
    <property type="component" value="Chromosome 6"/>
</dbReference>
<dbReference type="GO" id="GO:0031012">
    <property type="term" value="C:extracellular matrix"/>
    <property type="evidence" value="ECO:0007669"/>
    <property type="project" value="TreeGrafter"/>
</dbReference>
<dbReference type="CDD" id="cd19941">
    <property type="entry name" value="TIL"/>
    <property type="match status" value="3"/>
</dbReference>
<dbReference type="SMART" id="SM00215">
    <property type="entry name" value="VWC_out"/>
    <property type="match status" value="2"/>
</dbReference>
<dbReference type="Pfam" id="PF25962">
    <property type="entry name" value="TIL_OTOGL_Mucin"/>
    <property type="match status" value="1"/>
</dbReference>
<evidence type="ECO:0000256" key="8">
    <source>
        <dbReference type="SAM" id="MobiDB-lite"/>
    </source>
</evidence>
<dbReference type="InterPro" id="IPR050780">
    <property type="entry name" value="Mucin_vWF_Thrombospondin_sf"/>
</dbReference>
<evidence type="ECO:0000256" key="5">
    <source>
        <dbReference type="ARBA" id="ARBA00023008"/>
    </source>
</evidence>
<keyword evidence="3 9" id="KW-0732">Signal</keyword>
<evidence type="ECO:0000256" key="6">
    <source>
        <dbReference type="ARBA" id="ARBA00023157"/>
    </source>
</evidence>
<dbReference type="InterPro" id="IPR001846">
    <property type="entry name" value="VWF_type-D"/>
</dbReference>
<evidence type="ECO:0000313" key="11">
    <source>
        <dbReference type="Ensembl" id="ENSCUSP00005003601.1"/>
    </source>
</evidence>
<dbReference type="Pfam" id="PF13330">
    <property type="entry name" value="Mucin2_WxxW"/>
    <property type="match status" value="1"/>
</dbReference>
<dbReference type="Pfam" id="PF01826">
    <property type="entry name" value="TIL"/>
    <property type="match status" value="2"/>
</dbReference>
<protein>
    <submittedName>
        <fullName evidence="11">Mucin 2, oligomeric mucus/gel-forming</fullName>
    </submittedName>
</protein>
<dbReference type="GO" id="GO:0005615">
    <property type="term" value="C:extracellular space"/>
    <property type="evidence" value="ECO:0007669"/>
    <property type="project" value="TreeGrafter"/>
</dbReference>
<keyword evidence="7" id="KW-0325">Glycoprotein</keyword>
<feature type="domain" description="VWFD" evidence="10">
    <location>
        <begin position="842"/>
        <end position="1012"/>
    </location>
</feature>
<dbReference type="InterPro" id="IPR058753">
    <property type="entry name" value="TIL_OTOGL_Mucin"/>
</dbReference>
<feature type="region of interest" description="Disordered" evidence="8">
    <location>
        <begin position="1385"/>
        <end position="1450"/>
    </location>
</feature>
<keyword evidence="6" id="KW-1015">Disulfide bond</keyword>
<dbReference type="PANTHER" id="PTHR11339">
    <property type="entry name" value="EXTRACELLULAR MATRIX GLYCOPROTEIN RELATED"/>
    <property type="match status" value="1"/>
</dbReference>